<reference evidence="4 5" key="1">
    <citation type="journal article" date="2010" name="J. Bacteriol.">
        <title>Genome sequences of Oceanicola granulosus HTCC2516(T) and Oceanicola batsensis HTCC2597(TDelta).</title>
        <authorList>
            <person name="Thrash J.C."/>
            <person name="Cho J.C."/>
            <person name="Vergin K.L."/>
            <person name="Giovannoni S.J."/>
        </authorList>
    </citation>
    <scope>NUCLEOTIDE SEQUENCE [LARGE SCALE GENOMIC DNA]</scope>
    <source>
        <strain evidence="5">ATCC BAA-863 / DSM 15984 / KCTC 12145 / HTCC2597</strain>
    </source>
</reference>
<dbReference type="SUPFAM" id="SSF53383">
    <property type="entry name" value="PLP-dependent transferases"/>
    <property type="match status" value="1"/>
</dbReference>
<accession>A3U086</accession>
<dbReference type="InterPro" id="IPR015421">
    <property type="entry name" value="PyrdxlP-dep_Trfase_major"/>
</dbReference>
<dbReference type="STRING" id="252305.OB2597_18881"/>
<evidence type="ECO:0000256" key="2">
    <source>
        <dbReference type="ARBA" id="ARBA00022898"/>
    </source>
</evidence>
<evidence type="ECO:0000313" key="4">
    <source>
        <dbReference type="EMBL" id="EAQ02177.1"/>
    </source>
</evidence>
<keyword evidence="5" id="KW-1185">Reference proteome</keyword>
<dbReference type="RefSeq" id="WP_009803719.1">
    <property type="nucleotide sequence ID" value="NZ_AAMO01000008.1"/>
</dbReference>
<dbReference type="AlphaFoldDB" id="A3U086"/>
<sequence length="432" mass="46968">MSRLLQTSLIAGGKPAPRVVGGEGVRIRLEDGRWMLDGSNTGGPLGHRHPKMIKALHHAAELPVINEGWPWIEREQAGDELFETCFAGEDWAGAVRFCLSASEANDMALSFAQAYTGRSAIATRERAYHGFAGLSRSATVQPQWHGGLAVLDQPSKPAPTPFPVRQLPAPLGAKFGDPGTNETAAERLKDAAELLTDVSATLIDYTQGGYYHDPEYQDLAARACREAGSLWIADETVTGAGRFGQMFSFQAGTERPDIVVMGKGLAGGGSPVGAVIFSQELVDNLQGMSWRNYSTFRGHPVTMACIRAYLKVLRDEHLLVHVRRMEKVVEARMAELYDRHPSVARIDGNGLHWTVEMHGPDWRSFYANTSEVPLATKVVARAAEKGVMLATSGEETQVFIAPPLIVSEPEIHEIIDALEAGLEIADALYEAT</sequence>
<dbReference type="HOGENOM" id="CLU_629681_0_0_5"/>
<dbReference type="InterPro" id="IPR015422">
    <property type="entry name" value="PyrdxlP-dep_Trfase_small"/>
</dbReference>
<keyword evidence="4" id="KW-0808">Transferase</keyword>
<evidence type="ECO:0000313" key="5">
    <source>
        <dbReference type="Proteomes" id="UP000004318"/>
    </source>
</evidence>
<gene>
    <name evidence="4" type="ORF">OB2597_18881</name>
</gene>
<dbReference type="Pfam" id="PF00202">
    <property type="entry name" value="Aminotran_3"/>
    <property type="match status" value="1"/>
</dbReference>
<dbReference type="InterPro" id="IPR015424">
    <property type="entry name" value="PyrdxlP-dep_Trfase"/>
</dbReference>
<dbReference type="GO" id="GO:0030170">
    <property type="term" value="F:pyridoxal phosphate binding"/>
    <property type="evidence" value="ECO:0007669"/>
    <property type="project" value="InterPro"/>
</dbReference>
<evidence type="ECO:0000256" key="1">
    <source>
        <dbReference type="ARBA" id="ARBA00008954"/>
    </source>
</evidence>
<keyword evidence="4" id="KW-0032">Aminotransferase</keyword>
<dbReference type="EMBL" id="AAMO01000008">
    <property type="protein sequence ID" value="EAQ02177.1"/>
    <property type="molecule type" value="Genomic_DNA"/>
</dbReference>
<dbReference type="Gene3D" id="3.90.1150.10">
    <property type="entry name" value="Aspartate Aminotransferase, domain 1"/>
    <property type="match status" value="1"/>
</dbReference>
<protein>
    <submittedName>
        <fullName evidence="4">Putative aminotransferase</fullName>
        <ecNumber evidence="4">2.6.1.-</ecNumber>
    </submittedName>
</protein>
<name>A3U086_PSEBH</name>
<proteinExistence type="inferred from homology"/>
<keyword evidence="2 3" id="KW-0663">Pyridoxal phosphate</keyword>
<evidence type="ECO:0000256" key="3">
    <source>
        <dbReference type="RuleBase" id="RU003560"/>
    </source>
</evidence>
<comment type="caution">
    <text evidence="4">The sequence shown here is derived from an EMBL/GenBank/DDBJ whole genome shotgun (WGS) entry which is preliminary data.</text>
</comment>
<dbReference type="PANTHER" id="PTHR43094:SF1">
    <property type="entry name" value="AMINOTRANSFERASE CLASS-III"/>
    <property type="match status" value="1"/>
</dbReference>
<dbReference type="EC" id="2.6.1.-" evidence="4"/>
<dbReference type="GO" id="GO:0008483">
    <property type="term" value="F:transaminase activity"/>
    <property type="evidence" value="ECO:0007669"/>
    <property type="project" value="UniProtKB-KW"/>
</dbReference>
<organism evidence="4 5">
    <name type="scientific">Pseudooceanicola batsensis (strain ATCC BAA-863 / DSM 15984 / KCTC 12145 / HTCC2597)</name>
    <name type="common">Oceanicola batsensis</name>
    <dbReference type="NCBI Taxonomy" id="252305"/>
    <lineage>
        <taxon>Bacteria</taxon>
        <taxon>Pseudomonadati</taxon>
        <taxon>Pseudomonadota</taxon>
        <taxon>Alphaproteobacteria</taxon>
        <taxon>Rhodobacterales</taxon>
        <taxon>Paracoccaceae</taxon>
        <taxon>Pseudooceanicola</taxon>
    </lineage>
</organism>
<comment type="similarity">
    <text evidence="1 3">Belongs to the class-III pyridoxal-phosphate-dependent aminotransferase family.</text>
</comment>
<dbReference type="InterPro" id="IPR005814">
    <property type="entry name" value="Aminotrans_3"/>
</dbReference>
<dbReference type="Gene3D" id="3.40.640.10">
    <property type="entry name" value="Type I PLP-dependent aspartate aminotransferase-like (Major domain)"/>
    <property type="match status" value="1"/>
</dbReference>
<dbReference type="OrthoDB" id="9801834at2"/>
<dbReference type="Proteomes" id="UP000004318">
    <property type="component" value="Unassembled WGS sequence"/>
</dbReference>
<dbReference type="PANTHER" id="PTHR43094">
    <property type="entry name" value="AMINOTRANSFERASE"/>
    <property type="match status" value="1"/>
</dbReference>